<proteinExistence type="inferred from homology"/>
<feature type="binding site" evidence="6">
    <location>
        <position position="102"/>
    </location>
    <ligand>
        <name>a divalent metal cation</name>
        <dbReference type="ChEBI" id="CHEBI:60240"/>
        <label>1</label>
    </ligand>
</feature>
<accession>A0A1F8G112</accession>
<feature type="binding site" evidence="6">
    <location>
        <position position="113"/>
    </location>
    <ligand>
        <name>a divalent metal cation</name>
        <dbReference type="ChEBI" id="CHEBI:60240"/>
        <label>1</label>
    </ligand>
</feature>
<name>A0A1F8G112_9BACT</name>
<dbReference type="HAMAP" id="MF_01974">
    <property type="entry name" value="MetAP_1"/>
    <property type="match status" value="1"/>
</dbReference>
<dbReference type="GO" id="GO:0004239">
    <property type="term" value="F:initiator methionyl aminopeptidase activity"/>
    <property type="evidence" value="ECO:0007669"/>
    <property type="project" value="UniProtKB-UniRule"/>
</dbReference>
<dbReference type="GO" id="GO:0046872">
    <property type="term" value="F:metal ion binding"/>
    <property type="evidence" value="ECO:0007669"/>
    <property type="project" value="UniProtKB-UniRule"/>
</dbReference>
<feature type="binding site" evidence="6">
    <location>
        <position position="176"/>
    </location>
    <ligand>
        <name>a divalent metal cation</name>
        <dbReference type="ChEBI" id="CHEBI:60240"/>
        <label>2</label>
        <note>catalytic</note>
    </ligand>
</feature>
<evidence type="ECO:0000256" key="4">
    <source>
        <dbReference type="ARBA" id="ARBA00022723"/>
    </source>
</evidence>
<evidence type="ECO:0000313" key="10">
    <source>
        <dbReference type="Proteomes" id="UP000177478"/>
    </source>
</evidence>
<evidence type="ECO:0000256" key="1">
    <source>
        <dbReference type="ARBA" id="ARBA00002521"/>
    </source>
</evidence>
<dbReference type="Pfam" id="PF00557">
    <property type="entry name" value="Peptidase_M24"/>
    <property type="match status" value="1"/>
</dbReference>
<dbReference type="InterPro" id="IPR000994">
    <property type="entry name" value="Pept_M24"/>
</dbReference>
<dbReference type="InterPro" id="IPR001714">
    <property type="entry name" value="Pept_M24_MAP"/>
</dbReference>
<evidence type="ECO:0000256" key="3">
    <source>
        <dbReference type="ARBA" id="ARBA00022670"/>
    </source>
</evidence>
<evidence type="ECO:0000313" key="9">
    <source>
        <dbReference type="EMBL" id="OGN19044.1"/>
    </source>
</evidence>
<dbReference type="STRING" id="1802689.A3F25_02930"/>
<comment type="caution">
    <text evidence="9">The sequence shown here is derived from an EMBL/GenBank/DDBJ whole genome shotgun (WGS) entry which is preliminary data.</text>
</comment>
<protein>
    <recommendedName>
        <fullName evidence="6 7">Methionine aminopeptidase</fullName>
        <shortName evidence="6">MAP</shortName>
        <shortName evidence="6">MetAP</shortName>
        <ecNumber evidence="6 7">3.4.11.18</ecNumber>
    </recommendedName>
    <alternativeName>
        <fullName evidence="6">Peptidase M</fullName>
    </alternativeName>
</protein>
<reference evidence="9 10" key="1">
    <citation type="journal article" date="2016" name="Nat. Commun.">
        <title>Thousands of microbial genomes shed light on interconnected biogeochemical processes in an aquifer system.</title>
        <authorList>
            <person name="Anantharaman K."/>
            <person name="Brown C.T."/>
            <person name="Hug L.A."/>
            <person name="Sharon I."/>
            <person name="Castelle C.J."/>
            <person name="Probst A.J."/>
            <person name="Thomas B.C."/>
            <person name="Singh A."/>
            <person name="Wilkins M.J."/>
            <person name="Karaoz U."/>
            <person name="Brodie E.L."/>
            <person name="Williams K.H."/>
            <person name="Hubbard S.S."/>
            <person name="Banfield J.F."/>
        </authorList>
    </citation>
    <scope>NUCLEOTIDE SEQUENCE [LARGE SCALE GENOMIC DNA]</scope>
</reference>
<dbReference type="GO" id="GO:0006508">
    <property type="term" value="P:proteolysis"/>
    <property type="evidence" value="ECO:0007669"/>
    <property type="project" value="UniProtKB-KW"/>
</dbReference>
<dbReference type="InterPro" id="IPR036005">
    <property type="entry name" value="Creatinase/aminopeptidase-like"/>
</dbReference>
<dbReference type="NCBIfam" id="TIGR00500">
    <property type="entry name" value="met_pdase_I"/>
    <property type="match status" value="1"/>
</dbReference>
<feature type="binding site" evidence="6">
    <location>
        <position position="240"/>
    </location>
    <ligand>
        <name>a divalent metal cation</name>
        <dbReference type="ChEBI" id="CHEBI:60240"/>
        <label>1</label>
    </ligand>
</feature>
<feature type="binding site" evidence="6">
    <location>
        <position position="113"/>
    </location>
    <ligand>
        <name>a divalent metal cation</name>
        <dbReference type="ChEBI" id="CHEBI:60240"/>
        <label>2</label>
        <note>catalytic</note>
    </ligand>
</feature>
<evidence type="ECO:0000256" key="5">
    <source>
        <dbReference type="ARBA" id="ARBA00022801"/>
    </source>
</evidence>
<dbReference type="Proteomes" id="UP000177478">
    <property type="component" value="Unassembled WGS sequence"/>
</dbReference>
<gene>
    <name evidence="6" type="primary">map</name>
    <name evidence="9" type="ORF">A3F25_02930</name>
</gene>
<evidence type="ECO:0000256" key="6">
    <source>
        <dbReference type="HAMAP-Rule" id="MF_01974"/>
    </source>
</evidence>
<dbReference type="InterPro" id="IPR002467">
    <property type="entry name" value="Pept_M24A_MAP1"/>
</dbReference>
<keyword evidence="4 6" id="KW-0479">Metal-binding</keyword>
<comment type="subunit">
    <text evidence="6">Monomer.</text>
</comment>
<comment type="function">
    <text evidence="1 6">Removes the N-terminal methionine from nascent proteins. The N-terminal methionine is often cleaved when the second residue in the primary sequence is small and uncharged (Met-Ala-, Cys, Gly, Pro, Ser, Thr, or Val). Requires deformylation of the N(alpha)-formylated initiator methionine before it can be hydrolyzed.</text>
</comment>
<feature type="binding site" evidence="6">
    <location>
        <position position="209"/>
    </location>
    <ligand>
        <name>a divalent metal cation</name>
        <dbReference type="ChEBI" id="CHEBI:60240"/>
        <label>2</label>
        <note>catalytic</note>
    </ligand>
</feature>
<dbReference type="EMBL" id="MGKD01000024">
    <property type="protein sequence ID" value="OGN19044.1"/>
    <property type="molecule type" value="Genomic_DNA"/>
</dbReference>
<dbReference type="SUPFAM" id="SSF55920">
    <property type="entry name" value="Creatinase/aminopeptidase"/>
    <property type="match status" value="1"/>
</dbReference>
<dbReference type="GO" id="GO:0070006">
    <property type="term" value="F:metalloaminopeptidase activity"/>
    <property type="evidence" value="ECO:0007669"/>
    <property type="project" value="UniProtKB-UniRule"/>
</dbReference>
<organism evidence="9 10">
    <name type="scientific">Candidatus Yanofskybacteria bacterium RIFCSPHIGHO2_12_FULL_45_19b</name>
    <dbReference type="NCBI Taxonomy" id="1802689"/>
    <lineage>
        <taxon>Bacteria</taxon>
        <taxon>Candidatus Yanofskyibacteriota</taxon>
    </lineage>
</organism>
<dbReference type="Gene3D" id="3.90.230.10">
    <property type="entry name" value="Creatinase/methionine aminopeptidase superfamily"/>
    <property type="match status" value="1"/>
</dbReference>
<dbReference type="AlphaFoldDB" id="A0A1F8G112"/>
<feature type="domain" description="Peptidase M24" evidence="8">
    <location>
        <begin position="12"/>
        <end position="246"/>
    </location>
</feature>
<dbReference type="PANTHER" id="PTHR43330">
    <property type="entry name" value="METHIONINE AMINOPEPTIDASE"/>
    <property type="match status" value="1"/>
</dbReference>
<dbReference type="PROSITE" id="PS00680">
    <property type="entry name" value="MAP_1"/>
    <property type="match status" value="1"/>
</dbReference>
<dbReference type="CDD" id="cd01086">
    <property type="entry name" value="MetAP1"/>
    <property type="match status" value="1"/>
</dbReference>
<evidence type="ECO:0000259" key="8">
    <source>
        <dbReference type="Pfam" id="PF00557"/>
    </source>
</evidence>
<evidence type="ECO:0000256" key="7">
    <source>
        <dbReference type="RuleBase" id="RU003653"/>
    </source>
</evidence>
<dbReference type="GO" id="GO:0005829">
    <property type="term" value="C:cytosol"/>
    <property type="evidence" value="ECO:0007669"/>
    <property type="project" value="TreeGrafter"/>
</dbReference>
<feature type="binding site" evidence="6">
    <location>
        <position position="183"/>
    </location>
    <ligand>
        <name>substrate</name>
    </ligand>
</feature>
<comment type="catalytic activity">
    <reaction evidence="6 7">
        <text>Release of N-terminal amino acids, preferentially methionine, from peptides and arylamides.</text>
        <dbReference type="EC" id="3.4.11.18"/>
    </reaction>
</comment>
<keyword evidence="5 6" id="KW-0378">Hydrolase</keyword>
<keyword evidence="3 6" id="KW-0645">Protease</keyword>
<feature type="binding site" evidence="6">
    <location>
        <position position="85"/>
    </location>
    <ligand>
        <name>substrate</name>
    </ligand>
</feature>
<feature type="binding site" evidence="6">
    <location>
        <position position="240"/>
    </location>
    <ligand>
        <name>a divalent metal cation</name>
        <dbReference type="ChEBI" id="CHEBI:60240"/>
        <label>2</label>
        <note>catalytic</note>
    </ligand>
</feature>
<comment type="similarity">
    <text evidence="6">Belongs to the peptidase M24A family. Methionine aminopeptidase type 1 subfamily.</text>
</comment>
<sequence>MVKLKSSEEIKIMQAGGEILAQVLRDLAEVTKPGITTNALDRLARELIAKHPGATPSFLGYTPGGARGNKFPAALCVSVNDEIIHGLPSERVVKNGDLVSLDLGVYYQGYHTDSALTVAVGQVNQSAQKLLDVTRESLAIGIVEAVPGKTLGDIGHAIQNYVEEFGFSVIKDFAGHGIGKGIHEPPTVLNFGRPGEGEILKPGMVIAIEPMVVAGKITTMQKADGWTYATTDGSLAAHFEHTVAVIESGALILTE</sequence>
<dbReference type="EC" id="3.4.11.18" evidence="6 7"/>
<dbReference type="PANTHER" id="PTHR43330:SF27">
    <property type="entry name" value="METHIONINE AMINOPEPTIDASE"/>
    <property type="match status" value="1"/>
</dbReference>
<dbReference type="PRINTS" id="PR00599">
    <property type="entry name" value="MAPEPTIDASE"/>
</dbReference>
<evidence type="ECO:0000256" key="2">
    <source>
        <dbReference type="ARBA" id="ARBA00022438"/>
    </source>
</evidence>
<keyword evidence="2 6" id="KW-0031">Aminopeptidase</keyword>
<comment type="cofactor">
    <cofactor evidence="6">
        <name>Co(2+)</name>
        <dbReference type="ChEBI" id="CHEBI:48828"/>
    </cofactor>
    <cofactor evidence="6">
        <name>Zn(2+)</name>
        <dbReference type="ChEBI" id="CHEBI:29105"/>
    </cofactor>
    <cofactor evidence="6">
        <name>Mn(2+)</name>
        <dbReference type="ChEBI" id="CHEBI:29035"/>
    </cofactor>
    <cofactor evidence="6">
        <name>Fe(2+)</name>
        <dbReference type="ChEBI" id="CHEBI:29033"/>
    </cofactor>
    <text evidence="6">Binds 2 divalent metal cations per subunit. Has a high-affinity and a low affinity metal-binding site. The true nature of the physiological cofactor is under debate. The enzyme is active with cobalt, zinc, manganese or divalent iron ions. Most likely, methionine aminopeptidases function as mononuclear Fe(2+)-metalloproteases under physiological conditions, and the catalytically relevant metal-binding site has been assigned to the histidine-containing high-affinity site.</text>
</comment>